<evidence type="ECO:0000256" key="6">
    <source>
        <dbReference type="SAM" id="Phobius"/>
    </source>
</evidence>
<dbReference type="EMBL" id="NNRL01000151">
    <property type="protein sequence ID" value="OYR16363.1"/>
    <property type="molecule type" value="Genomic_DNA"/>
</dbReference>
<dbReference type="OrthoDB" id="7659099at2"/>
<evidence type="ECO:0000313" key="7">
    <source>
        <dbReference type="EMBL" id="OYR16363.1"/>
    </source>
</evidence>
<keyword evidence="4 6" id="KW-1133">Transmembrane helix</keyword>
<sequence length="213" mass="22494">MSLSPAAYQLLLVYTTYVIAAGSPGPSNMRIMGVAMHQGRKAGLIFAAGVVTGSIFWGLMAATGVSAILTRFAEALIILKIFGGLYLLYLAFKAGRAAMTSDAKIAARAPNGDAFLSGGELYRRGLLMHLSNPKSILSWIALVTLGLGTNSSWSHSAAFLGGCIVLSVTIFCGYAIVFSTAPMVRLYRGARRWIEGVLAAVFGLAGIRLLLSR</sequence>
<evidence type="ECO:0000256" key="3">
    <source>
        <dbReference type="ARBA" id="ARBA00022692"/>
    </source>
</evidence>
<evidence type="ECO:0000256" key="1">
    <source>
        <dbReference type="ARBA" id="ARBA00004651"/>
    </source>
</evidence>
<dbReference type="Pfam" id="PF01810">
    <property type="entry name" value="LysE"/>
    <property type="match status" value="1"/>
</dbReference>
<organism evidence="7 8">
    <name type="scientific">Brucella grignonensis</name>
    <dbReference type="NCBI Taxonomy" id="94627"/>
    <lineage>
        <taxon>Bacteria</taxon>
        <taxon>Pseudomonadati</taxon>
        <taxon>Pseudomonadota</taxon>
        <taxon>Alphaproteobacteria</taxon>
        <taxon>Hyphomicrobiales</taxon>
        <taxon>Brucellaceae</taxon>
        <taxon>Brucella/Ochrobactrum group</taxon>
        <taxon>Brucella</taxon>
    </lineage>
</organism>
<dbReference type="GO" id="GO:0005886">
    <property type="term" value="C:plasma membrane"/>
    <property type="evidence" value="ECO:0007669"/>
    <property type="project" value="UniProtKB-SubCell"/>
</dbReference>
<comment type="subcellular location">
    <subcellularLocation>
        <location evidence="1">Cell membrane</location>
        <topology evidence="1">Multi-pass membrane protein</topology>
    </subcellularLocation>
</comment>
<evidence type="ECO:0000313" key="8">
    <source>
        <dbReference type="Proteomes" id="UP000216478"/>
    </source>
</evidence>
<keyword evidence="2" id="KW-1003">Cell membrane</keyword>
<evidence type="ECO:0000256" key="2">
    <source>
        <dbReference type="ARBA" id="ARBA00022475"/>
    </source>
</evidence>
<feature type="transmembrane region" description="Helical" evidence="6">
    <location>
        <begin position="6"/>
        <end position="23"/>
    </location>
</feature>
<dbReference type="GO" id="GO:0015171">
    <property type="term" value="F:amino acid transmembrane transporter activity"/>
    <property type="evidence" value="ECO:0007669"/>
    <property type="project" value="TreeGrafter"/>
</dbReference>
<dbReference type="PANTHER" id="PTHR30086">
    <property type="entry name" value="ARGININE EXPORTER PROTEIN ARGO"/>
    <property type="match status" value="1"/>
</dbReference>
<feature type="transmembrane region" description="Helical" evidence="6">
    <location>
        <begin position="159"/>
        <end position="181"/>
    </location>
</feature>
<protein>
    <submittedName>
        <fullName evidence="7">LysE type translocator family protein</fullName>
    </submittedName>
</protein>
<name>A0A256FNF4_9HYPH</name>
<comment type="caution">
    <text evidence="7">The sequence shown here is derived from an EMBL/GenBank/DDBJ whole genome shotgun (WGS) entry which is preliminary data.</text>
</comment>
<proteinExistence type="predicted"/>
<dbReference type="Proteomes" id="UP000216478">
    <property type="component" value="Unassembled WGS sequence"/>
</dbReference>
<dbReference type="RefSeq" id="WP_024897624.1">
    <property type="nucleotide sequence ID" value="NZ_JBHEER010000007.1"/>
</dbReference>
<accession>A0A256FNF4</accession>
<dbReference type="PANTHER" id="PTHR30086:SF21">
    <property type="entry name" value="TRANSPORT PROTEIN"/>
    <property type="match status" value="1"/>
</dbReference>
<keyword evidence="3 6" id="KW-0812">Transmembrane</keyword>
<feature type="transmembrane region" description="Helical" evidence="6">
    <location>
        <begin position="75"/>
        <end position="92"/>
    </location>
</feature>
<feature type="transmembrane region" description="Helical" evidence="6">
    <location>
        <begin position="44"/>
        <end position="69"/>
    </location>
</feature>
<dbReference type="InterPro" id="IPR001123">
    <property type="entry name" value="LeuE-type"/>
</dbReference>
<dbReference type="AlphaFoldDB" id="A0A256FNF4"/>
<keyword evidence="8" id="KW-1185">Reference proteome</keyword>
<feature type="transmembrane region" description="Helical" evidence="6">
    <location>
        <begin position="193"/>
        <end position="211"/>
    </location>
</feature>
<keyword evidence="5 6" id="KW-0472">Membrane</keyword>
<evidence type="ECO:0000256" key="4">
    <source>
        <dbReference type="ARBA" id="ARBA00022989"/>
    </source>
</evidence>
<reference evidence="7 8" key="1">
    <citation type="submission" date="2017-07" db="EMBL/GenBank/DDBJ databases">
        <title>Phylogenetic study on the rhizospheric bacterium Ochrobactrum sp. A44.</title>
        <authorList>
            <person name="Krzyzanowska D.M."/>
            <person name="Ossowicki A."/>
            <person name="Rajewska M."/>
            <person name="Maciag T."/>
            <person name="Kaczynski Z."/>
            <person name="Czerwicka M."/>
            <person name="Jafra S."/>
        </authorList>
    </citation>
    <scope>NUCLEOTIDE SEQUENCE [LARGE SCALE GENOMIC DNA]</scope>
    <source>
        <strain evidence="7 8">OgA9a</strain>
    </source>
</reference>
<gene>
    <name evidence="7" type="ORF">CEV33_4372</name>
</gene>
<evidence type="ECO:0000256" key="5">
    <source>
        <dbReference type="ARBA" id="ARBA00023136"/>
    </source>
</evidence>